<evidence type="ECO:0000313" key="2">
    <source>
        <dbReference type="EMBL" id="OMO59475.1"/>
    </source>
</evidence>
<proteinExistence type="predicted"/>
<name>A0A1R3GMY5_COCAP</name>
<sequence length="182" mass="21485">MGHRHRRPLNPREKNERAREGKIKEKRRRGEDRRGYRPTTRGLWIERETDKAREIKRGKSDTPARRTAKLDDSHGLRCRAPSIHRFSWSPDPPPMMPTSNREAFLGSNFLNPLHRGRVDFNGNGERRREESEGRRFHATVELFNSFKASIYDYSRHIRLQQSRNKDVNIKAFAKLLKSKGRS</sequence>
<comment type="caution">
    <text evidence="2">The sequence shown here is derived from an EMBL/GenBank/DDBJ whole genome shotgun (WGS) entry which is preliminary data.</text>
</comment>
<evidence type="ECO:0000256" key="1">
    <source>
        <dbReference type="SAM" id="MobiDB-lite"/>
    </source>
</evidence>
<accession>A0A1R3GMY5</accession>
<dbReference type="Gramene" id="OMO59475">
    <property type="protein sequence ID" value="OMO59475"/>
    <property type="gene ID" value="CCACVL1_24799"/>
</dbReference>
<dbReference type="Proteomes" id="UP000188268">
    <property type="component" value="Unassembled WGS sequence"/>
</dbReference>
<organism evidence="2 3">
    <name type="scientific">Corchorus capsularis</name>
    <name type="common">Jute</name>
    <dbReference type="NCBI Taxonomy" id="210143"/>
    <lineage>
        <taxon>Eukaryota</taxon>
        <taxon>Viridiplantae</taxon>
        <taxon>Streptophyta</taxon>
        <taxon>Embryophyta</taxon>
        <taxon>Tracheophyta</taxon>
        <taxon>Spermatophyta</taxon>
        <taxon>Magnoliopsida</taxon>
        <taxon>eudicotyledons</taxon>
        <taxon>Gunneridae</taxon>
        <taxon>Pentapetalae</taxon>
        <taxon>rosids</taxon>
        <taxon>malvids</taxon>
        <taxon>Malvales</taxon>
        <taxon>Malvaceae</taxon>
        <taxon>Grewioideae</taxon>
        <taxon>Apeibeae</taxon>
        <taxon>Corchorus</taxon>
    </lineage>
</organism>
<evidence type="ECO:0000313" key="3">
    <source>
        <dbReference type="Proteomes" id="UP000188268"/>
    </source>
</evidence>
<protein>
    <submittedName>
        <fullName evidence="2">Myosin heavy chain</fullName>
    </submittedName>
</protein>
<gene>
    <name evidence="2" type="ORF">CCACVL1_24799</name>
</gene>
<feature type="region of interest" description="Disordered" evidence="1">
    <location>
        <begin position="1"/>
        <end position="40"/>
    </location>
</feature>
<feature type="region of interest" description="Disordered" evidence="1">
    <location>
        <begin position="54"/>
        <end position="73"/>
    </location>
</feature>
<dbReference type="OrthoDB" id="10564817at2759"/>
<feature type="compositionally biased region" description="Basic and acidic residues" evidence="1">
    <location>
        <begin position="10"/>
        <end position="35"/>
    </location>
</feature>
<dbReference type="AlphaFoldDB" id="A0A1R3GMY5"/>
<reference evidence="2 3" key="1">
    <citation type="submission" date="2013-09" db="EMBL/GenBank/DDBJ databases">
        <title>Corchorus capsularis genome sequencing.</title>
        <authorList>
            <person name="Alam M."/>
            <person name="Haque M.S."/>
            <person name="Islam M.S."/>
            <person name="Emdad E.M."/>
            <person name="Islam M.M."/>
            <person name="Ahmed B."/>
            <person name="Halim A."/>
            <person name="Hossen Q.M.M."/>
            <person name="Hossain M.Z."/>
            <person name="Ahmed R."/>
            <person name="Khan M.M."/>
            <person name="Islam R."/>
            <person name="Rashid M.M."/>
            <person name="Khan S.A."/>
            <person name="Rahman M.S."/>
            <person name="Alam M."/>
        </authorList>
    </citation>
    <scope>NUCLEOTIDE SEQUENCE [LARGE SCALE GENOMIC DNA]</scope>
    <source>
        <strain evidence="3">cv. CVL-1</strain>
        <tissue evidence="2">Whole seedling</tissue>
    </source>
</reference>
<dbReference type="EMBL" id="AWWV01013929">
    <property type="protein sequence ID" value="OMO59475.1"/>
    <property type="molecule type" value="Genomic_DNA"/>
</dbReference>
<keyword evidence="3" id="KW-1185">Reference proteome</keyword>